<evidence type="ECO:0000313" key="7">
    <source>
        <dbReference type="Proteomes" id="UP000625316"/>
    </source>
</evidence>
<keyword evidence="2 4" id="KW-0472">Membrane</keyword>
<dbReference type="InterPro" id="IPR006664">
    <property type="entry name" value="OMP_bac"/>
</dbReference>
<dbReference type="CDD" id="cd07185">
    <property type="entry name" value="OmpA_C-like"/>
    <property type="match status" value="1"/>
</dbReference>
<dbReference type="PRINTS" id="PR01021">
    <property type="entry name" value="OMPADOMAIN"/>
</dbReference>
<accession>A0A928Z496</accession>
<dbReference type="PANTHER" id="PTHR30329:SF21">
    <property type="entry name" value="LIPOPROTEIN YIAD-RELATED"/>
    <property type="match status" value="1"/>
</dbReference>
<sequence>MRTKNNEGLVLVSSLVVTILLLGIGGTLVLRSGMGKHLSTPPPSSRYSSTAHHPNAKVTLSVLGDTFSGYSTLRANTFQSALIERGVGVKYDDEFNQLTRARAINNGKADIIVTSLDQFLRHKPQGKIVGLIDRTVGADAVVLNTRRFPQLKSLGDLEKLVSQRRHQGQTTKIVFAGDTPSEFLAMVLDTSFDNFNLADLEIATVADASLATQKLKDDANVAVAILWEPFVHQAKQQGNTVVLSSADVPKTIVDVIVASQPIMNSQPKAVQAFIETYYQRIDATLQDPNQLVRQIALDGKLTQSEAKAVNRGIQFFTSVEAQEWMKSGQLDQRIKSISSILALAGKGTPVTDNPQSLYSAIYLSPVAKRTKTLMQAIAIDNPELAKRLRRRSTAPVPQPKTVAINQAPAVGHLKVRGEVKFQTGSAELTGDSAATLQQLAQQIREFSPNTIGIQIQGHTSRTGTAALNQKLSAQRAAAVERYLQTQQVNHYLTSEGLGYSKPLPGSDPASPLNQRTVIRLVRIGGA</sequence>
<dbReference type="PANTHER" id="PTHR30329">
    <property type="entry name" value="STATOR ELEMENT OF FLAGELLAR MOTOR COMPLEX"/>
    <property type="match status" value="1"/>
</dbReference>
<dbReference type="InterPro" id="IPR015168">
    <property type="entry name" value="SsuA/THI5"/>
</dbReference>
<evidence type="ECO:0000256" key="2">
    <source>
        <dbReference type="ARBA" id="ARBA00023136"/>
    </source>
</evidence>
<name>A0A928Z496_9CYAN</name>
<dbReference type="RefSeq" id="WP_264324862.1">
    <property type="nucleotide sequence ID" value="NZ_JADEXQ010000027.1"/>
</dbReference>
<dbReference type="SUPFAM" id="SSF53850">
    <property type="entry name" value="Periplasmic binding protein-like II"/>
    <property type="match status" value="1"/>
</dbReference>
<dbReference type="Gene3D" id="3.40.190.10">
    <property type="entry name" value="Periplasmic binding protein-like II"/>
    <property type="match status" value="1"/>
</dbReference>
<keyword evidence="3" id="KW-0998">Cell outer membrane</keyword>
<dbReference type="SUPFAM" id="SSF103088">
    <property type="entry name" value="OmpA-like"/>
    <property type="match status" value="1"/>
</dbReference>
<dbReference type="Proteomes" id="UP000625316">
    <property type="component" value="Unassembled WGS sequence"/>
</dbReference>
<evidence type="ECO:0000256" key="4">
    <source>
        <dbReference type="PROSITE-ProRule" id="PRU00473"/>
    </source>
</evidence>
<gene>
    <name evidence="6" type="ORF">IQ266_09875</name>
</gene>
<dbReference type="EMBL" id="JADEXQ010000027">
    <property type="protein sequence ID" value="MBE9030035.1"/>
    <property type="molecule type" value="Genomic_DNA"/>
</dbReference>
<comment type="subcellular location">
    <subcellularLocation>
        <location evidence="1">Cell outer membrane</location>
    </subcellularLocation>
</comment>
<feature type="domain" description="OmpA-like" evidence="5">
    <location>
        <begin position="408"/>
        <end position="524"/>
    </location>
</feature>
<dbReference type="AlphaFoldDB" id="A0A928Z496"/>
<dbReference type="GO" id="GO:0009279">
    <property type="term" value="C:cell outer membrane"/>
    <property type="evidence" value="ECO:0007669"/>
    <property type="project" value="UniProtKB-SubCell"/>
</dbReference>
<dbReference type="InterPro" id="IPR050330">
    <property type="entry name" value="Bact_OuterMem_StrucFunc"/>
</dbReference>
<dbReference type="Pfam" id="PF00691">
    <property type="entry name" value="OmpA"/>
    <property type="match status" value="1"/>
</dbReference>
<dbReference type="InterPro" id="IPR036737">
    <property type="entry name" value="OmpA-like_sf"/>
</dbReference>
<organism evidence="6 7">
    <name type="scientific">Romeriopsis navalis LEGE 11480</name>
    <dbReference type="NCBI Taxonomy" id="2777977"/>
    <lineage>
        <taxon>Bacteria</taxon>
        <taxon>Bacillati</taxon>
        <taxon>Cyanobacteriota</taxon>
        <taxon>Cyanophyceae</taxon>
        <taxon>Leptolyngbyales</taxon>
        <taxon>Leptolyngbyaceae</taxon>
        <taxon>Romeriopsis</taxon>
        <taxon>Romeriopsis navalis</taxon>
    </lineage>
</organism>
<dbReference type="InterPro" id="IPR006665">
    <property type="entry name" value="OmpA-like"/>
</dbReference>
<evidence type="ECO:0000256" key="3">
    <source>
        <dbReference type="ARBA" id="ARBA00023237"/>
    </source>
</evidence>
<dbReference type="PROSITE" id="PS51123">
    <property type="entry name" value="OMPA_2"/>
    <property type="match status" value="1"/>
</dbReference>
<dbReference type="Pfam" id="PF09084">
    <property type="entry name" value="NMT1"/>
    <property type="match status" value="1"/>
</dbReference>
<comment type="caution">
    <text evidence="6">The sequence shown here is derived from an EMBL/GenBank/DDBJ whole genome shotgun (WGS) entry which is preliminary data.</text>
</comment>
<evidence type="ECO:0000256" key="1">
    <source>
        <dbReference type="ARBA" id="ARBA00004442"/>
    </source>
</evidence>
<evidence type="ECO:0000313" key="6">
    <source>
        <dbReference type="EMBL" id="MBE9030035.1"/>
    </source>
</evidence>
<protein>
    <submittedName>
        <fullName evidence="6">OmpA family protein</fullName>
    </submittedName>
</protein>
<dbReference type="Gene3D" id="3.30.1330.60">
    <property type="entry name" value="OmpA-like domain"/>
    <property type="match status" value="1"/>
</dbReference>
<evidence type="ECO:0000259" key="5">
    <source>
        <dbReference type="PROSITE" id="PS51123"/>
    </source>
</evidence>
<proteinExistence type="predicted"/>
<keyword evidence="7" id="KW-1185">Reference proteome</keyword>
<reference evidence="6" key="1">
    <citation type="submission" date="2020-10" db="EMBL/GenBank/DDBJ databases">
        <authorList>
            <person name="Castelo-Branco R."/>
            <person name="Eusebio N."/>
            <person name="Adriana R."/>
            <person name="Vieira A."/>
            <person name="Brugerolle De Fraissinette N."/>
            <person name="Rezende De Castro R."/>
            <person name="Schneider M.P."/>
            <person name="Vasconcelos V."/>
            <person name="Leao P.N."/>
        </authorList>
    </citation>
    <scope>NUCLEOTIDE SEQUENCE</scope>
    <source>
        <strain evidence="6">LEGE 11480</strain>
    </source>
</reference>